<evidence type="ECO:0000313" key="1">
    <source>
        <dbReference type="EMBL" id="KAK9953258.1"/>
    </source>
</evidence>
<proteinExistence type="predicted"/>
<dbReference type="EMBL" id="JAWDJR010000023">
    <property type="protein sequence ID" value="KAK9953258.1"/>
    <property type="molecule type" value="Genomic_DNA"/>
</dbReference>
<comment type="caution">
    <text evidence="1">The sequence shown here is derived from an EMBL/GenBank/DDBJ whole genome shotgun (WGS) entry which is preliminary data.</text>
</comment>
<protein>
    <submittedName>
        <fullName evidence="1">Uncharacterized protein</fullName>
    </submittedName>
</protein>
<reference evidence="1 2" key="1">
    <citation type="submission" date="2024-05" db="EMBL/GenBank/DDBJ databases">
        <title>A high-quality chromosomal-level genome assembly of Topmouth culter (Culter alburnus).</title>
        <authorList>
            <person name="Zhao H."/>
        </authorList>
    </citation>
    <scope>NUCLEOTIDE SEQUENCE [LARGE SCALE GENOMIC DNA]</scope>
    <source>
        <strain evidence="1">CATC2023</strain>
        <tissue evidence="1">Muscle</tissue>
    </source>
</reference>
<dbReference type="Proteomes" id="UP001479290">
    <property type="component" value="Unassembled WGS sequence"/>
</dbReference>
<dbReference type="AlphaFoldDB" id="A0AAW1YXP3"/>
<organism evidence="1 2">
    <name type="scientific">Culter alburnus</name>
    <name type="common">Topmouth culter</name>
    <dbReference type="NCBI Taxonomy" id="194366"/>
    <lineage>
        <taxon>Eukaryota</taxon>
        <taxon>Metazoa</taxon>
        <taxon>Chordata</taxon>
        <taxon>Craniata</taxon>
        <taxon>Vertebrata</taxon>
        <taxon>Euteleostomi</taxon>
        <taxon>Actinopterygii</taxon>
        <taxon>Neopterygii</taxon>
        <taxon>Teleostei</taxon>
        <taxon>Ostariophysi</taxon>
        <taxon>Cypriniformes</taxon>
        <taxon>Xenocyprididae</taxon>
        <taxon>Xenocypridinae</taxon>
        <taxon>Culter</taxon>
    </lineage>
</organism>
<feature type="non-terminal residue" evidence="1">
    <location>
        <position position="52"/>
    </location>
</feature>
<gene>
    <name evidence="1" type="ORF">ABG768_017263</name>
</gene>
<feature type="non-terminal residue" evidence="1">
    <location>
        <position position="1"/>
    </location>
</feature>
<accession>A0AAW1YXP3</accession>
<evidence type="ECO:0000313" key="2">
    <source>
        <dbReference type="Proteomes" id="UP001479290"/>
    </source>
</evidence>
<sequence>VSLGWREDKFVHLISDWHTTTLPEGIYCSAQRYYHNFTPQRKSTHTVTNSQT</sequence>
<keyword evidence="2" id="KW-1185">Reference proteome</keyword>
<name>A0AAW1YXP3_CULAL</name>